<dbReference type="SUPFAM" id="SSF161098">
    <property type="entry name" value="MetI-like"/>
    <property type="match status" value="1"/>
</dbReference>
<dbReference type="InterPro" id="IPR003593">
    <property type="entry name" value="AAA+_ATPase"/>
</dbReference>
<dbReference type="GO" id="GO:0015833">
    <property type="term" value="P:peptide transport"/>
    <property type="evidence" value="ECO:0007669"/>
    <property type="project" value="InterPro"/>
</dbReference>
<dbReference type="OrthoDB" id="4008250at2"/>
<dbReference type="GO" id="GO:0005524">
    <property type="term" value="F:ATP binding"/>
    <property type="evidence" value="ECO:0007669"/>
    <property type="project" value="UniProtKB-KW"/>
</dbReference>
<feature type="transmembrane region" description="Helical" evidence="11">
    <location>
        <begin position="90"/>
        <end position="115"/>
    </location>
</feature>
<dbReference type="PANTHER" id="PTHR43297:SF2">
    <property type="entry name" value="DIPEPTIDE TRANSPORT ATP-BINDING PROTEIN DPPD"/>
    <property type="match status" value="1"/>
</dbReference>
<comment type="similarity">
    <text evidence="11">Belongs to the binding-protein-dependent transport system permease family.</text>
</comment>
<keyword evidence="10 11" id="KW-0472">Membrane</keyword>
<evidence type="ECO:0000256" key="4">
    <source>
        <dbReference type="ARBA" id="ARBA00022448"/>
    </source>
</evidence>
<dbReference type="PANTHER" id="PTHR43297">
    <property type="entry name" value="OLIGOPEPTIDE TRANSPORT ATP-BINDING PROTEIN APPD"/>
    <property type="match status" value="1"/>
</dbReference>
<dbReference type="NCBIfam" id="NF008453">
    <property type="entry name" value="PRK11308.1"/>
    <property type="match status" value="2"/>
</dbReference>
<dbReference type="Pfam" id="PF12911">
    <property type="entry name" value="OppC_N"/>
    <property type="match status" value="1"/>
</dbReference>
<keyword evidence="9 11" id="KW-1133">Transmembrane helix</keyword>
<gene>
    <name evidence="15" type="ORF">KDY119_03211</name>
</gene>
<dbReference type="InterPro" id="IPR035906">
    <property type="entry name" value="MetI-like_sf"/>
</dbReference>
<dbReference type="EMBL" id="CP045529">
    <property type="protein sequence ID" value="QFU99676.1"/>
    <property type="molecule type" value="Genomic_DNA"/>
</dbReference>
<dbReference type="CDD" id="cd06261">
    <property type="entry name" value="TM_PBP2"/>
    <property type="match status" value="1"/>
</dbReference>
<dbReference type="GO" id="GO:0005886">
    <property type="term" value="C:plasma membrane"/>
    <property type="evidence" value="ECO:0007669"/>
    <property type="project" value="UniProtKB-SubCell"/>
</dbReference>
<protein>
    <submittedName>
        <fullName evidence="15">Oligopeptide transport system permease protein OppC</fullName>
    </submittedName>
</protein>
<dbReference type="GO" id="GO:0016887">
    <property type="term" value="F:ATP hydrolysis activity"/>
    <property type="evidence" value="ECO:0007669"/>
    <property type="project" value="InterPro"/>
</dbReference>
<evidence type="ECO:0000256" key="11">
    <source>
        <dbReference type="RuleBase" id="RU363032"/>
    </source>
</evidence>
<dbReference type="Gene3D" id="3.40.50.300">
    <property type="entry name" value="P-loop containing nucleotide triphosphate hydrolases"/>
    <property type="match status" value="2"/>
</dbReference>
<dbReference type="InterPro" id="IPR025966">
    <property type="entry name" value="OppC_N"/>
</dbReference>
<sequence length="905" mass="96437">MPRILTRALGPLRRSTGLQRGMLVTGLVLTALLVLVALFAPVLAPYGFNQLRDAGGPFGAQQHPSGSHLLGTTVGGYDVLSRTLFGARTAVLVIVVAIVASILVGVALGLVAGYFGGWLDRILVVIADAIYAFPSLLLAIVLSIVISHGQSQLWGGILAAALSITVVFVPQYLRVVRAEVLRVKTEAFVDAARVIGSGDVRIMLRHVLRNSTRTLPVIVTLNASEAILTLAGLGFLGFGIEPTAAAEWGYDLNKALADVTSGIWWTAIPPGIAIVLAVLGITLVGESLNDLADPRLRRRRGLRRTAGAADDRALEPDGVPRMTTTKSDPARAGADDAPAVVSIRDLSVSFATDDGAVEAVRDVSLEVRQGEILAVVGESGSGKTVTARSVLRLLPENATTRGAVVLRSRDRERAYDVASLDHAGLRQARGTDVAMVFQEPSAVLNPVYPVGWQIEEGLRAHRRLSRTERRAAAVDVLRRVGIPEPEVRVDHYPHQFSGGQKQRIVIAMALALDPGLIVADEPTTALDVTVQAEILDLLRRCRDEFGASVLLITHNMGVVADLADRVVVMHDGRVVEQAPVRDLFRSPREEYTRELLAAVPSLEPVTSARPGAPAATPVPNSRHRPQGSQAQGQPAIEARELVVTYPGRLGRPGATAVDHVDLTLAPGEVLGLVGESGSGKTTIGRAIAGLTPATGGSLRVLGTEVRGARGRALRAVRPRIGFVFQDPGTSFNPLLTVGDGVAEPLVVHGRAANPAAARDRVVELLESVHLTAEHARRYPHELSGGQRQRASLARALALEPDLVIADEPTSALDVSVQARVLELFADLHARLGFACLFISHDLAVVDQVADRIAVLHRGRVVEEGSPATVLRRPEDPYTQRLVASVPVPDPVEQARRRTERLAARG</sequence>
<dbReference type="InterPro" id="IPR000515">
    <property type="entry name" value="MetI-like"/>
</dbReference>
<evidence type="ECO:0000256" key="1">
    <source>
        <dbReference type="ARBA" id="ARBA00004141"/>
    </source>
</evidence>
<name>A0A5P9QEJ5_9MICO</name>
<dbReference type="SMART" id="SM00382">
    <property type="entry name" value="AAA"/>
    <property type="match status" value="2"/>
</dbReference>
<evidence type="ECO:0000313" key="16">
    <source>
        <dbReference type="Proteomes" id="UP000326702"/>
    </source>
</evidence>
<evidence type="ECO:0000256" key="3">
    <source>
        <dbReference type="ARBA" id="ARBA00005417"/>
    </source>
</evidence>
<feature type="transmembrane region" description="Helical" evidence="11">
    <location>
        <begin position="122"/>
        <end position="146"/>
    </location>
</feature>
<dbReference type="InterPro" id="IPR013563">
    <property type="entry name" value="Oligopep_ABC_C"/>
</dbReference>
<keyword evidence="8" id="KW-0067">ATP-binding</keyword>
<evidence type="ECO:0000259" key="13">
    <source>
        <dbReference type="PROSITE" id="PS50893"/>
    </source>
</evidence>
<dbReference type="Pfam" id="PF00528">
    <property type="entry name" value="BPD_transp_1"/>
    <property type="match status" value="1"/>
</dbReference>
<proteinExistence type="inferred from homology"/>
<dbReference type="Proteomes" id="UP000326702">
    <property type="component" value="Chromosome"/>
</dbReference>
<dbReference type="InterPro" id="IPR050388">
    <property type="entry name" value="ABC_Ni/Peptide_Import"/>
</dbReference>
<dbReference type="Gene3D" id="1.10.3720.10">
    <property type="entry name" value="MetI-like"/>
    <property type="match status" value="1"/>
</dbReference>
<evidence type="ECO:0000256" key="6">
    <source>
        <dbReference type="ARBA" id="ARBA00022692"/>
    </source>
</evidence>
<dbReference type="AlphaFoldDB" id="A0A5P9QEJ5"/>
<keyword evidence="6 11" id="KW-0812">Transmembrane</keyword>
<feature type="domain" description="ABC transporter" evidence="13">
    <location>
        <begin position="343"/>
        <end position="596"/>
    </location>
</feature>
<dbReference type="InterPro" id="IPR027417">
    <property type="entry name" value="P-loop_NTPase"/>
</dbReference>
<feature type="transmembrane region" description="Helical" evidence="11">
    <location>
        <begin position="263"/>
        <end position="288"/>
    </location>
</feature>
<feature type="transmembrane region" description="Helical" evidence="11">
    <location>
        <begin position="152"/>
        <end position="173"/>
    </location>
</feature>
<evidence type="ECO:0000259" key="14">
    <source>
        <dbReference type="PROSITE" id="PS50928"/>
    </source>
</evidence>
<dbReference type="Pfam" id="PF08352">
    <property type="entry name" value="oligo_HPY"/>
    <property type="match status" value="2"/>
</dbReference>
<dbReference type="KEGG" id="lxl:KDY119_03211"/>
<evidence type="ECO:0000313" key="15">
    <source>
        <dbReference type="EMBL" id="QFU99676.1"/>
    </source>
</evidence>
<organism evidence="15 16">
    <name type="scientific">Luteimicrobium xylanilyticum</name>
    <dbReference type="NCBI Taxonomy" id="1133546"/>
    <lineage>
        <taxon>Bacteria</taxon>
        <taxon>Bacillati</taxon>
        <taxon>Actinomycetota</taxon>
        <taxon>Actinomycetes</taxon>
        <taxon>Micrococcales</taxon>
        <taxon>Luteimicrobium</taxon>
    </lineage>
</organism>
<comment type="similarity">
    <text evidence="3">Belongs to the ABC transporter superfamily.</text>
</comment>
<dbReference type="CDD" id="cd03257">
    <property type="entry name" value="ABC_NikE_OppD_transporters"/>
    <property type="match status" value="2"/>
</dbReference>
<keyword evidence="16" id="KW-1185">Reference proteome</keyword>
<evidence type="ECO:0000256" key="10">
    <source>
        <dbReference type="ARBA" id="ARBA00023136"/>
    </source>
</evidence>
<keyword evidence="7" id="KW-0547">Nucleotide-binding</keyword>
<feature type="transmembrane region" description="Helical" evidence="11">
    <location>
        <begin position="21"/>
        <end position="44"/>
    </location>
</feature>
<dbReference type="GO" id="GO:0055085">
    <property type="term" value="P:transmembrane transport"/>
    <property type="evidence" value="ECO:0007669"/>
    <property type="project" value="InterPro"/>
</dbReference>
<evidence type="ECO:0000256" key="7">
    <source>
        <dbReference type="ARBA" id="ARBA00022741"/>
    </source>
</evidence>
<feature type="domain" description="ABC transporter" evidence="13">
    <location>
        <begin position="636"/>
        <end position="882"/>
    </location>
</feature>
<dbReference type="InterPro" id="IPR017871">
    <property type="entry name" value="ABC_transporter-like_CS"/>
</dbReference>
<feature type="region of interest" description="Disordered" evidence="12">
    <location>
        <begin position="302"/>
        <end position="334"/>
    </location>
</feature>
<feature type="domain" description="ABC transmembrane type-1" evidence="14">
    <location>
        <begin position="87"/>
        <end position="285"/>
    </location>
</feature>
<dbReference type="PROSITE" id="PS50928">
    <property type="entry name" value="ABC_TM1"/>
    <property type="match status" value="1"/>
</dbReference>
<accession>A0A5P9QEJ5</accession>
<keyword evidence="4 11" id="KW-0813">Transport</keyword>
<dbReference type="FunFam" id="3.40.50.300:FF:000016">
    <property type="entry name" value="Oligopeptide ABC transporter ATP-binding component"/>
    <property type="match status" value="1"/>
</dbReference>
<reference evidence="15 16" key="1">
    <citation type="submission" date="2019-10" db="EMBL/GenBank/DDBJ databases">
        <title>Genome sequence of Luteimicrobium xylanilyticum HY-24.</title>
        <authorList>
            <person name="Kim D.Y."/>
            <person name="Park H.-Y."/>
        </authorList>
    </citation>
    <scope>NUCLEOTIDE SEQUENCE [LARGE SCALE GENOMIC DNA]</scope>
    <source>
        <strain evidence="15 16">HY-24</strain>
    </source>
</reference>
<comment type="subcellular location">
    <subcellularLocation>
        <location evidence="11">Cell membrane</location>
        <topology evidence="11">Multi-pass membrane protein</topology>
    </subcellularLocation>
    <subcellularLocation>
        <location evidence="2">Cell membrane</location>
        <topology evidence="2">Peripheral membrane protein</topology>
    </subcellularLocation>
    <subcellularLocation>
        <location evidence="1">Membrane</location>
        <topology evidence="1">Multi-pass membrane protein</topology>
    </subcellularLocation>
</comment>
<evidence type="ECO:0000256" key="12">
    <source>
        <dbReference type="SAM" id="MobiDB-lite"/>
    </source>
</evidence>
<evidence type="ECO:0000256" key="8">
    <source>
        <dbReference type="ARBA" id="ARBA00022840"/>
    </source>
</evidence>
<dbReference type="Pfam" id="PF00005">
    <property type="entry name" value="ABC_tran"/>
    <property type="match status" value="2"/>
</dbReference>
<dbReference type="SUPFAM" id="SSF52540">
    <property type="entry name" value="P-loop containing nucleoside triphosphate hydrolases"/>
    <property type="match status" value="2"/>
</dbReference>
<dbReference type="PROSITE" id="PS00211">
    <property type="entry name" value="ABC_TRANSPORTER_1"/>
    <property type="match status" value="2"/>
</dbReference>
<evidence type="ECO:0000256" key="2">
    <source>
        <dbReference type="ARBA" id="ARBA00004202"/>
    </source>
</evidence>
<feature type="region of interest" description="Disordered" evidence="12">
    <location>
        <begin position="602"/>
        <end position="634"/>
    </location>
</feature>
<dbReference type="InterPro" id="IPR003439">
    <property type="entry name" value="ABC_transporter-like_ATP-bd"/>
</dbReference>
<keyword evidence="5" id="KW-1003">Cell membrane</keyword>
<evidence type="ECO:0000256" key="9">
    <source>
        <dbReference type="ARBA" id="ARBA00022989"/>
    </source>
</evidence>
<dbReference type="PROSITE" id="PS50893">
    <property type="entry name" value="ABC_TRANSPORTER_2"/>
    <property type="match status" value="2"/>
</dbReference>
<evidence type="ECO:0000256" key="5">
    <source>
        <dbReference type="ARBA" id="ARBA00022475"/>
    </source>
</evidence>